<dbReference type="InterPro" id="IPR018966">
    <property type="entry name" value="VTC_domain"/>
</dbReference>
<organism evidence="2 3">
    <name type="scientific">Candidatus Azambacteria bacterium RIFCSPLOWO2_02_FULL_44_14</name>
    <dbReference type="NCBI Taxonomy" id="1797306"/>
    <lineage>
        <taxon>Bacteria</taxon>
        <taxon>Candidatus Azamiibacteriota</taxon>
    </lineage>
</organism>
<dbReference type="Pfam" id="PF09359">
    <property type="entry name" value="VTC"/>
    <property type="match status" value="1"/>
</dbReference>
<reference evidence="2 3" key="1">
    <citation type="journal article" date="2016" name="Nat. Commun.">
        <title>Thousands of microbial genomes shed light on interconnected biogeochemical processes in an aquifer system.</title>
        <authorList>
            <person name="Anantharaman K."/>
            <person name="Brown C.T."/>
            <person name="Hug L.A."/>
            <person name="Sharon I."/>
            <person name="Castelle C.J."/>
            <person name="Probst A.J."/>
            <person name="Thomas B.C."/>
            <person name="Singh A."/>
            <person name="Wilkins M.J."/>
            <person name="Karaoz U."/>
            <person name="Brodie E.L."/>
            <person name="Williams K.H."/>
            <person name="Hubbard S.S."/>
            <person name="Banfield J.F."/>
        </authorList>
    </citation>
    <scope>NUCLEOTIDE SEQUENCE [LARGE SCALE GENOMIC DNA]</scope>
</reference>
<proteinExistence type="predicted"/>
<dbReference type="InterPro" id="IPR042267">
    <property type="entry name" value="VTC_sf"/>
</dbReference>
<dbReference type="EMBL" id="MEYV01000001">
    <property type="protein sequence ID" value="OGD40774.1"/>
    <property type="molecule type" value="Genomic_DNA"/>
</dbReference>
<gene>
    <name evidence="2" type="ORF">A3I30_01735</name>
</gene>
<feature type="domain" description="VTC" evidence="1">
    <location>
        <begin position="7"/>
        <end position="236"/>
    </location>
</feature>
<dbReference type="CDD" id="cd07750">
    <property type="entry name" value="PolyPPase_VTC_like"/>
    <property type="match status" value="1"/>
</dbReference>
<dbReference type="GO" id="GO:0006799">
    <property type="term" value="P:polyphosphate biosynthetic process"/>
    <property type="evidence" value="ECO:0007669"/>
    <property type="project" value="UniProtKB-ARBA"/>
</dbReference>
<dbReference type="AlphaFoldDB" id="A0A1F5CD46"/>
<evidence type="ECO:0000313" key="2">
    <source>
        <dbReference type="EMBL" id="OGD40774.1"/>
    </source>
</evidence>
<dbReference type="Gene3D" id="3.20.100.30">
    <property type="entry name" value="VTC, catalytic tunnel domain"/>
    <property type="match status" value="1"/>
</dbReference>
<accession>A0A1F5CD46</accession>
<protein>
    <recommendedName>
        <fullName evidence="1">VTC domain-containing protein</fullName>
    </recommendedName>
</protein>
<evidence type="ECO:0000259" key="1">
    <source>
        <dbReference type="Pfam" id="PF09359"/>
    </source>
</evidence>
<sequence>MDKLPYRFEFKYPISPNEIECLESELKKFGMRPDSSTEASGGSYWVTSLYFDSYDFIDYQEKTGGFLERKKIRARIYEPFLDKSEFVWLELKKKHDAKILKTRLKLNRDEWKDLMERGTVALAEMRRLASAERARKEILRAVVVFSAKPKITVRYRRRSLISTSNAIRITFDSGLEACRKGDLDYNGFMTVANRGGAILEIKSVSALPQWLGDIIMRHDLKRDAFSKYAYAIEAVYQYNPLPR</sequence>
<evidence type="ECO:0000313" key="3">
    <source>
        <dbReference type="Proteomes" id="UP000177197"/>
    </source>
</evidence>
<name>A0A1F5CD46_9BACT</name>
<comment type="caution">
    <text evidence="2">The sequence shown here is derived from an EMBL/GenBank/DDBJ whole genome shotgun (WGS) entry which is preliminary data.</text>
</comment>
<dbReference type="Proteomes" id="UP000177197">
    <property type="component" value="Unassembled WGS sequence"/>
</dbReference>